<evidence type="ECO:0000313" key="7">
    <source>
        <dbReference type="EMBL" id="CCH79997.1"/>
    </source>
</evidence>
<evidence type="ECO:0000256" key="6">
    <source>
        <dbReference type="SAM" id="Phobius"/>
    </source>
</evidence>
<dbReference type="PANTHER" id="PTHR19432:SF35">
    <property type="entry name" value="SOLUTE CARRIER FAMILY 45 MEMBER 3 ISOFORM X1"/>
    <property type="match status" value="1"/>
</dbReference>
<feature type="transmembrane region" description="Helical" evidence="6">
    <location>
        <begin position="25"/>
        <end position="42"/>
    </location>
</feature>
<evidence type="ECO:0000256" key="1">
    <source>
        <dbReference type="ARBA" id="ARBA00004141"/>
    </source>
</evidence>
<dbReference type="EMBL" id="CAJB01000403">
    <property type="protein sequence ID" value="CCH79997.1"/>
    <property type="molecule type" value="Genomic_DNA"/>
</dbReference>
<keyword evidence="5 6" id="KW-0472">Membrane</keyword>
<feature type="transmembrane region" description="Helical" evidence="6">
    <location>
        <begin position="383"/>
        <end position="406"/>
    </location>
</feature>
<keyword evidence="8" id="KW-1185">Reference proteome</keyword>
<dbReference type="GO" id="GO:0016020">
    <property type="term" value="C:membrane"/>
    <property type="evidence" value="ECO:0007669"/>
    <property type="project" value="UniProtKB-SubCell"/>
</dbReference>
<feature type="transmembrane region" description="Helical" evidence="6">
    <location>
        <begin position="326"/>
        <end position="344"/>
    </location>
</feature>
<protein>
    <submittedName>
        <fullName evidence="7">Major facilitator superfamily MFS_1</fullName>
    </submittedName>
</protein>
<proteinExistence type="predicted"/>
<comment type="caution">
    <text evidence="7">The sequence shown here is derived from an EMBL/GenBank/DDBJ whole genome shotgun (WGS) entry which is preliminary data.</text>
</comment>
<feature type="transmembrane region" description="Helical" evidence="6">
    <location>
        <begin position="418"/>
        <end position="436"/>
    </location>
</feature>
<evidence type="ECO:0000313" key="8">
    <source>
        <dbReference type="Proteomes" id="UP000035721"/>
    </source>
</evidence>
<keyword evidence="2" id="KW-0813">Transport</keyword>
<evidence type="ECO:0000256" key="4">
    <source>
        <dbReference type="ARBA" id="ARBA00022989"/>
    </source>
</evidence>
<reference evidence="7 8" key="1">
    <citation type="journal article" date="2013" name="ISME J.">
        <title>A metabolic model for members of the genus Tetrasphaera involved in enhanced biological phosphorus removal.</title>
        <authorList>
            <person name="Kristiansen R."/>
            <person name="Nguyen H.T.T."/>
            <person name="Saunders A.M."/>
            <person name="Nielsen J.L."/>
            <person name="Wimmer R."/>
            <person name="Le V.Q."/>
            <person name="McIlroy S.J."/>
            <person name="Petrovski S."/>
            <person name="Seviour R.J."/>
            <person name="Calteau A."/>
            <person name="Nielsen K.L."/>
            <person name="Nielsen P.H."/>
        </authorList>
    </citation>
    <scope>NUCLEOTIDE SEQUENCE [LARGE SCALE GENOMIC DNA]</scope>
    <source>
        <strain evidence="7 8">T1-X7</strain>
    </source>
</reference>
<feature type="transmembrane region" description="Helical" evidence="6">
    <location>
        <begin position="62"/>
        <end position="83"/>
    </location>
</feature>
<dbReference type="AlphaFoldDB" id="A0A077M4G8"/>
<dbReference type="InterPro" id="IPR011701">
    <property type="entry name" value="MFS"/>
</dbReference>
<dbReference type="STRING" id="1194083.BN12_70013"/>
<dbReference type="Pfam" id="PF07690">
    <property type="entry name" value="MFS_1"/>
    <property type="match status" value="1"/>
</dbReference>
<feature type="transmembrane region" description="Helical" evidence="6">
    <location>
        <begin position="350"/>
        <end position="371"/>
    </location>
</feature>
<gene>
    <name evidence="7" type="ORF">BN12_70013</name>
</gene>
<dbReference type="SUPFAM" id="SSF103473">
    <property type="entry name" value="MFS general substrate transporter"/>
    <property type="match status" value="1"/>
</dbReference>
<feature type="transmembrane region" description="Helical" evidence="6">
    <location>
        <begin position="301"/>
        <end position="319"/>
    </location>
</feature>
<evidence type="ECO:0000256" key="2">
    <source>
        <dbReference type="ARBA" id="ARBA00022448"/>
    </source>
</evidence>
<dbReference type="Gene3D" id="1.20.1250.20">
    <property type="entry name" value="MFS general substrate transporter like domains"/>
    <property type="match status" value="1"/>
</dbReference>
<dbReference type="RefSeq" id="WP_083454341.1">
    <property type="nucleotide sequence ID" value="NZ_HF570958.1"/>
</dbReference>
<name>A0A077M4G8_9MICO</name>
<dbReference type="InterPro" id="IPR036259">
    <property type="entry name" value="MFS_trans_sf"/>
</dbReference>
<dbReference type="Proteomes" id="UP000035721">
    <property type="component" value="Unassembled WGS sequence"/>
</dbReference>
<sequence length="455" mass="49843">MTAEAPNIQHTTVVRQKPLMNMRQILLMNFGFFGIQYSFGMQQTAVNPIFAFLHASPSELPILNLAGPITGLFIQPMIGALSDKTWSPRWGRRKPFFLVGALGCAICLFLFPFVAAVWMAVLLLWLLDASNNTAMEPYRAFIADKLPPSQLAKGFLAQSFFTGFGITLANISLFVFQKVITGGTSAGIPYWVLGSFMLGAVCSIGSVLVSVLSTPEIPPTPEELAALKVKKANPVREVVEAIVEMPTQLRKLALVYLFQWYGMVCYWQFVTLAIAKSVYGTTDVNSKGFQEAVAWTGLVNGWYNIVTFSVAFSLVAIARRRGAKRVHAGCLALAAIGLVIFPHLTNQYLLFIPIIGLGIAWASIMGVPYIMVVRMIPSTRYGVYMGIINMMIVVPMLIQSLTFGTILKHVLGDNPTNAIMFAGILLACAAAATMWIKEPPIVRDVDEVSYMPSAH</sequence>
<keyword evidence="3 6" id="KW-0812">Transmembrane</keyword>
<dbReference type="GO" id="GO:0022857">
    <property type="term" value="F:transmembrane transporter activity"/>
    <property type="evidence" value="ECO:0007669"/>
    <property type="project" value="InterPro"/>
</dbReference>
<dbReference type="PANTHER" id="PTHR19432">
    <property type="entry name" value="SUGAR TRANSPORTER"/>
    <property type="match status" value="1"/>
</dbReference>
<feature type="transmembrane region" description="Helical" evidence="6">
    <location>
        <begin position="155"/>
        <end position="176"/>
    </location>
</feature>
<accession>A0A077M4G8</accession>
<comment type="subcellular location">
    <subcellularLocation>
        <location evidence="1">Membrane</location>
        <topology evidence="1">Multi-pass membrane protein</topology>
    </subcellularLocation>
</comment>
<evidence type="ECO:0000256" key="3">
    <source>
        <dbReference type="ARBA" id="ARBA00022692"/>
    </source>
</evidence>
<feature type="transmembrane region" description="Helical" evidence="6">
    <location>
        <begin position="95"/>
        <end position="127"/>
    </location>
</feature>
<keyword evidence="4 6" id="KW-1133">Transmembrane helix</keyword>
<organism evidence="7 8">
    <name type="scientific">Nostocoides japonicum T1-X7</name>
    <dbReference type="NCBI Taxonomy" id="1194083"/>
    <lineage>
        <taxon>Bacteria</taxon>
        <taxon>Bacillati</taxon>
        <taxon>Actinomycetota</taxon>
        <taxon>Actinomycetes</taxon>
        <taxon>Micrococcales</taxon>
        <taxon>Intrasporangiaceae</taxon>
        <taxon>Nostocoides</taxon>
    </lineage>
</organism>
<evidence type="ECO:0000256" key="5">
    <source>
        <dbReference type="ARBA" id="ARBA00023136"/>
    </source>
</evidence>
<dbReference type="OrthoDB" id="7584869at2"/>